<evidence type="ECO:0000313" key="4">
    <source>
        <dbReference type="Proteomes" id="UP000261905"/>
    </source>
</evidence>
<feature type="signal peptide" evidence="1">
    <location>
        <begin position="1"/>
        <end position="23"/>
    </location>
</feature>
<protein>
    <submittedName>
        <fullName evidence="3">DUF4163 domain-containing protein</fullName>
    </submittedName>
</protein>
<comment type="caution">
    <text evidence="3">The sequence shown here is derived from an EMBL/GenBank/DDBJ whole genome shotgun (WGS) entry which is preliminary data.</text>
</comment>
<dbReference type="PROSITE" id="PS51257">
    <property type="entry name" value="PROKAR_LIPOPROTEIN"/>
    <property type="match status" value="1"/>
</dbReference>
<feature type="domain" description="Deacetylase PdaC" evidence="2">
    <location>
        <begin position="53"/>
        <end position="126"/>
    </location>
</feature>
<keyword evidence="1" id="KW-0732">Signal</keyword>
<organism evidence="3 4">
    <name type="scientific">Paenibacillus paeoniae</name>
    <dbReference type="NCBI Taxonomy" id="2292705"/>
    <lineage>
        <taxon>Bacteria</taxon>
        <taxon>Bacillati</taxon>
        <taxon>Bacillota</taxon>
        <taxon>Bacilli</taxon>
        <taxon>Bacillales</taxon>
        <taxon>Paenibacillaceae</taxon>
        <taxon>Paenibacillus</taxon>
    </lineage>
</organism>
<keyword evidence="4" id="KW-1185">Reference proteome</keyword>
<accession>A0A371P7N9</accession>
<dbReference type="AlphaFoldDB" id="A0A371P7N9"/>
<name>A0A371P7N9_9BACL</name>
<evidence type="ECO:0000256" key="1">
    <source>
        <dbReference type="SAM" id="SignalP"/>
    </source>
</evidence>
<dbReference type="Proteomes" id="UP000261905">
    <property type="component" value="Unassembled WGS sequence"/>
</dbReference>
<dbReference type="Pfam" id="PF13739">
    <property type="entry name" value="PdaC"/>
    <property type="match status" value="1"/>
</dbReference>
<sequence length="237" mass="26816">MKLKWWYTIIMVSLLLTACGSNSNQSLSVPANSERSDVQMEYDIAGVSYNKNNVKIKYPAITGMKDKDREDVLNKLIEQEAMTILDTFDGEKDTIEMDFQIKLRDERILSIVYPGYANSEGAAHPVNLFQTTNVDIEHGQKLRLQDLVKVDHQLIEAFRTGVYQTHDQQLDLAQEGLLEETLEQFGDEELLSYFSNADSEIGGAFSYVTQDSIGISLPVAHALGDHFEMEISREKLD</sequence>
<dbReference type="Gene3D" id="3.30.565.40">
    <property type="entry name" value="Fervidobacterium nodosum Rt17-B1 like"/>
    <property type="match status" value="1"/>
</dbReference>
<reference evidence="3 4" key="1">
    <citation type="submission" date="2018-08" db="EMBL/GenBank/DDBJ databases">
        <title>Paenibacillus sp. M4BSY-1, whole genome shotgun sequence.</title>
        <authorList>
            <person name="Tuo L."/>
        </authorList>
    </citation>
    <scope>NUCLEOTIDE SEQUENCE [LARGE SCALE GENOMIC DNA]</scope>
    <source>
        <strain evidence="3 4">M4BSY-1</strain>
    </source>
</reference>
<evidence type="ECO:0000259" key="2">
    <source>
        <dbReference type="Pfam" id="PF13739"/>
    </source>
</evidence>
<gene>
    <name evidence="3" type="ORF">DX130_21355</name>
</gene>
<dbReference type="OrthoDB" id="2067190at2"/>
<dbReference type="InterPro" id="IPR025303">
    <property type="entry name" value="PdaC"/>
</dbReference>
<feature type="chain" id="PRO_5039237336" evidence="1">
    <location>
        <begin position="24"/>
        <end position="237"/>
    </location>
</feature>
<dbReference type="RefSeq" id="WP_116048832.1">
    <property type="nucleotide sequence ID" value="NZ_QUBQ01000005.1"/>
</dbReference>
<dbReference type="EMBL" id="QUBQ01000005">
    <property type="protein sequence ID" value="REK71548.1"/>
    <property type="molecule type" value="Genomic_DNA"/>
</dbReference>
<proteinExistence type="predicted"/>
<evidence type="ECO:0000313" key="3">
    <source>
        <dbReference type="EMBL" id="REK71548.1"/>
    </source>
</evidence>